<dbReference type="Proteomes" id="UP000799118">
    <property type="component" value="Unassembled WGS sequence"/>
</dbReference>
<evidence type="ECO:0000256" key="1">
    <source>
        <dbReference type="SAM" id="MobiDB-lite"/>
    </source>
</evidence>
<protein>
    <submittedName>
        <fullName evidence="2">Uncharacterized protein</fullName>
    </submittedName>
</protein>
<gene>
    <name evidence="2" type="ORF">BT96DRAFT_974610</name>
</gene>
<keyword evidence="3" id="KW-1185">Reference proteome</keyword>
<proteinExistence type="predicted"/>
<feature type="region of interest" description="Disordered" evidence="1">
    <location>
        <begin position="259"/>
        <end position="280"/>
    </location>
</feature>
<accession>A0A6A4HVX6</accession>
<name>A0A6A4HVX6_9AGAR</name>
<feature type="compositionally biased region" description="Basic and acidic residues" evidence="1">
    <location>
        <begin position="269"/>
        <end position="280"/>
    </location>
</feature>
<dbReference type="OrthoDB" id="4849160at2759"/>
<evidence type="ECO:0000313" key="3">
    <source>
        <dbReference type="Proteomes" id="UP000799118"/>
    </source>
</evidence>
<evidence type="ECO:0000313" key="2">
    <source>
        <dbReference type="EMBL" id="KAE9401880.1"/>
    </source>
</evidence>
<dbReference type="EMBL" id="ML769441">
    <property type="protein sequence ID" value="KAE9401880.1"/>
    <property type="molecule type" value="Genomic_DNA"/>
</dbReference>
<organism evidence="2 3">
    <name type="scientific">Gymnopus androsaceus JB14</name>
    <dbReference type="NCBI Taxonomy" id="1447944"/>
    <lineage>
        <taxon>Eukaryota</taxon>
        <taxon>Fungi</taxon>
        <taxon>Dikarya</taxon>
        <taxon>Basidiomycota</taxon>
        <taxon>Agaricomycotina</taxon>
        <taxon>Agaricomycetes</taxon>
        <taxon>Agaricomycetidae</taxon>
        <taxon>Agaricales</taxon>
        <taxon>Marasmiineae</taxon>
        <taxon>Omphalotaceae</taxon>
        <taxon>Gymnopus</taxon>
    </lineage>
</organism>
<sequence>MHDVGLMQTFMTSCGSQPCNSASFNTTSASWFEIQEQGRVLGNRERKEDQRAELGMMLENETVTLPGVYDDVTAAYLRSGLVTGILYTTSSFGFGAAGPSFTPALSPTQTLLTALRILVQQPALSFLNPSTYWSSVNVSVPADANISRIFPAQVGMGPTQANPTSTPLGLGLRFDGACGRARGCSASVPETTAVSVLAPAGSLWVAFGGCGAHSYTYPHPGYRIQSRRVKLVVGTLRVEVCRSENRVFVVLVNAVRAGGGRESGGKSGKSVDIEARRPSK</sequence>
<dbReference type="AlphaFoldDB" id="A0A6A4HVX6"/>
<reference evidence="2" key="1">
    <citation type="journal article" date="2019" name="Environ. Microbiol.">
        <title>Fungal ecological strategies reflected in gene transcription - a case study of two litter decomposers.</title>
        <authorList>
            <person name="Barbi F."/>
            <person name="Kohler A."/>
            <person name="Barry K."/>
            <person name="Baskaran P."/>
            <person name="Daum C."/>
            <person name="Fauchery L."/>
            <person name="Ihrmark K."/>
            <person name="Kuo A."/>
            <person name="LaButti K."/>
            <person name="Lipzen A."/>
            <person name="Morin E."/>
            <person name="Grigoriev I.V."/>
            <person name="Henrissat B."/>
            <person name="Lindahl B."/>
            <person name="Martin F."/>
        </authorList>
    </citation>
    <scope>NUCLEOTIDE SEQUENCE</scope>
    <source>
        <strain evidence="2">JB14</strain>
    </source>
</reference>